<evidence type="ECO:0000256" key="1">
    <source>
        <dbReference type="ARBA" id="ARBA00022679"/>
    </source>
</evidence>
<feature type="domain" description="Glycosyl transferase family 1" evidence="2">
    <location>
        <begin position="169"/>
        <end position="292"/>
    </location>
</feature>
<proteinExistence type="predicted"/>
<dbReference type="SUPFAM" id="SSF53756">
    <property type="entry name" value="UDP-Glycosyltransferase/glycogen phosphorylase"/>
    <property type="match status" value="1"/>
</dbReference>
<evidence type="ECO:0000259" key="2">
    <source>
        <dbReference type="Pfam" id="PF00534"/>
    </source>
</evidence>
<dbReference type="RefSeq" id="WP_379792852.1">
    <property type="nucleotide sequence ID" value="NZ_JBHSQB010000010.1"/>
</dbReference>
<dbReference type="PANTHER" id="PTHR46401">
    <property type="entry name" value="GLYCOSYLTRANSFERASE WBBK-RELATED"/>
    <property type="match status" value="1"/>
</dbReference>
<dbReference type="InterPro" id="IPR001296">
    <property type="entry name" value="Glyco_trans_1"/>
</dbReference>
<name>A0ABW1PQE2_9FLAO</name>
<dbReference type="Proteomes" id="UP001596287">
    <property type="component" value="Unassembled WGS sequence"/>
</dbReference>
<sequence>MKKTVFLETHNIKNPTTGFGVFNYCLIKGISNLDTSNLEITVSAKDTQKLEKEFKRKFKYKKIFGFNRYKAFRIRKKYDLWHSVNQNTRIEPRKSRKYLLTIHDVNFAENAENNGNKQYTLFVEKLQKADAITYISEFAKKQTHTYFDVPNVPEYVIYNGNPITEIEDTSDFISEVNVEKPFLYSIGDFLEKKNFNSIVAMMQFIPEYNLIISGNNNKEYGEKVKQTIVDLNLQDRVFLTGKVSEKGKQFYLKNCSAFVFPSLGEGFGLPPIEAMKFGNAIFLADRTSLKEVGGKHCFYWDEFDPKYMASVFHQGMKQYSENKAFYIAQYKERGDSFSWKNATKQYLEVYNSLLSSS</sequence>
<reference evidence="4" key="1">
    <citation type="journal article" date="2019" name="Int. J. Syst. Evol. Microbiol.">
        <title>The Global Catalogue of Microorganisms (GCM) 10K type strain sequencing project: providing services to taxonomists for standard genome sequencing and annotation.</title>
        <authorList>
            <consortium name="The Broad Institute Genomics Platform"/>
            <consortium name="The Broad Institute Genome Sequencing Center for Infectious Disease"/>
            <person name="Wu L."/>
            <person name="Ma J."/>
        </authorList>
    </citation>
    <scope>NUCLEOTIDE SEQUENCE [LARGE SCALE GENOMIC DNA]</scope>
    <source>
        <strain evidence="4">CCUG 49679</strain>
    </source>
</reference>
<evidence type="ECO:0000313" key="3">
    <source>
        <dbReference type="EMBL" id="MFC6097870.1"/>
    </source>
</evidence>
<gene>
    <name evidence="3" type="ORF">ACFPVY_14525</name>
</gene>
<dbReference type="PANTHER" id="PTHR46401:SF2">
    <property type="entry name" value="GLYCOSYLTRANSFERASE WBBK-RELATED"/>
    <property type="match status" value="1"/>
</dbReference>
<dbReference type="CDD" id="cd03809">
    <property type="entry name" value="GT4_MtfB-like"/>
    <property type="match status" value="1"/>
</dbReference>
<dbReference type="Gene3D" id="3.40.50.2000">
    <property type="entry name" value="Glycogen Phosphorylase B"/>
    <property type="match status" value="2"/>
</dbReference>
<dbReference type="EMBL" id="JBHSQB010000010">
    <property type="protein sequence ID" value="MFC6097870.1"/>
    <property type="molecule type" value="Genomic_DNA"/>
</dbReference>
<accession>A0ABW1PQE2</accession>
<comment type="caution">
    <text evidence="3">The sequence shown here is derived from an EMBL/GenBank/DDBJ whole genome shotgun (WGS) entry which is preliminary data.</text>
</comment>
<organism evidence="3 4">
    <name type="scientific">Flavobacterium qiangtangense</name>
    <dbReference type="NCBI Taxonomy" id="1442595"/>
    <lineage>
        <taxon>Bacteria</taxon>
        <taxon>Pseudomonadati</taxon>
        <taxon>Bacteroidota</taxon>
        <taxon>Flavobacteriia</taxon>
        <taxon>Flavobacteriales</taxon>
        <taxon>Flavobacteriaceae</taxon>
        <taxon>Flavobacterium</taxon>
    </lineage>
</organism>
<evidence type="ECO:0000313" key="4">
    <source>
        <dbReference type="Proteomes" id="UP001596287"/>
    </source>
</evidence>
<keyword evidence="4" id="KW-1185">Reference proteome</keyword>
<protein>
    <submittedName>
        <fullName evidence="3">Glycosyltransferase family 4 protein</fullName>
    </submittedName>
</protein>
<dbReference type="Pfam" id="PF00534">
    <property type="entry name" value="Glycos_transf_1"/>
    <property type="match status" value="1"/>
</dbReference>
<keyword evidence="1" id="KW-0808">Transferase</keyword>